<keyword evidence="3" id="KW-1185">Reference proteome</keyword>
<evidence type="ECO:0000313" key="2">
    <source>
        <dbReference type="EMBL" id="VDM78509.1"/>
    </source>
</evidence>
<name>A0A3P7JEP7_STRVU</name>
<reference evidence="2 3" key="1">
    <citation type="submission" date="2018-11" db="EMBL/GenBank/DDBJ databases">
        <authorList>
            <consortium name="Pathogen Informatics"/>
        </authorList>
    </citation>
    <scope>NUCLEOTIDE SEQUENCE [LARGE SCALE GENOMIC DNA]</scope>
</reference>
<dbReference type="InterPro" id="IPR038765">
    <property type="entry name" value="Papain-like_cys_pep_sf"/>
</dbReference>
<accession>A0A3P7JEP7</accession>
<dbReference type="GO" id="GO:0008234">
    <property type="term" value="F:cysteine-type peptidase activity"/>
    <property type="evidence" value="ECO:0007669"/>
    <property type="project" value="InterPro"/>
</dbReference>
<sequence>MTKNEKARGHAVKIIGWGVEKRTNVSYWLIANTWGSHWGEHGHFKMVRGENHLGIEQNVIAGLLPSNVSATYDNYYQIDESA</sequence>
<dbReference type="EMBL" id="UYYB01102189">
    <property type="protein sequence ID" value="VDM78509.1"/>
    <property type="molecule type" value="Genomic_DNA"/>
</dbReference>
<evidence type="ECO:0000313" key="3">
    <source>
        <dbReference type="Proteomes" id="UP000270094"/>
    </source>
</evidence>
<dbReference type="InterPro" id="IPR000668">
    <property type="entry name" value="Peptidase_C1A_C"/>
</dbReference>
<protein>
    <recommendedName>
        <fullName evidence="1">Peptidase C1A papain C-terminal domain-containing protein</fullName>
    </recommendedName>
</protein>
<dbReference type="SUPFAM" id="SSF54001">
    <property type="entry name" value="Cysteine proteinases"/>
    <property type="match status" value="1"/>
</dbReference>
<dbReference type="Pfam" id="PF00112">
    <property type="entry name" value="Peptidase_C1"/>
    <property type="match status" value="1"/>
</dbReference>
<gene>
    <name evidence="2" type="ORF">SVUK_LOCUS13507</name>
</gene>
<dbReference type="Proteomes" id="UP000270094">
    <property type="component" value="Unassembled WGS sequence"/>
</dbReference>
<feature type="domain" description="Peptidase C1A papain C-terminal" evidence="1">
    <location>
        <begin position="6"/>
        <end position="61"/>
    </location>
</feature>
<proteinExistence type="predicted"/>
<dbReference type="GO" id="GO:0006508">
    <property type="term" value="P:proteolysis"/>
    <property type="evidence" value="ECO:0007669"/>
    <property type="project" value="InterPro"/>
</dbReference>
<organism evidence="2 3">
    <name type="scientific">Strongylus vulgaris</name>
    <name type="common">Blood worm</name>
    <dbReference type="NCBI Taxonomy" id="40348"/>
    <lineage>
        <taxon>Eukaryota</taxon>
        <taxon>Metazoa</taxon>
        <taxon>Ecdysozoa</taxon>
        <taxon>Nematoda</taxon>
        <taxon>Chromadorea</taxon>
        <taxon>Rhabditida</taxon>
        <taxon>Rhabditina</taxon>
        <taxon>Rhabditomorpha</taxon>
        <taxon>Strongyloidea</taxon>
        <taxon>Strongylidae</taxon>
        <taxon>Strongylus</taxon>
    </lineage>
</organism>
<evidence type="ECO:0000259" key="1">
    <source>
        <dbReference type="Pfam" id="PF00112"/>
    </source>
</evidence>
<dbReference type="OrthoDB" id="10253408at2759"/>
<dbReference type="Gene3D" id="3.90.70.10">
    <property type="entry name" value="Cysteine proteinases"/>
    <property type="match status" value="1"/>
</dbReference>
<dbReference type="AlphaFoldDB" id="A0A3P7JEP7"/>